<dbReference type="AlphaFoldDB" id="W6YWH4"/>
<accession>W6YWH4</accession>
<dbReference type="KEGG" id="bor:COCMIDRAFT_104944"/>
<dbReference type="EMBL" id="KI964081">
    <property type="protein sequence ID" value="EUC41910.1"/>
    <property type="molecule type" value="Genomic_DNA"/>
</dbReference>
<reference evidence="1 2" key="1">
    <citation type="journal article" date="2013" name="PLoS Genet.">
        <title>Comparative genome structure, secondary metabolite, and effector coding capacity across Cochliobolus pathogens.</title>
        <authorList>
            <person name="Condon B.J."/>
            <person name="Leng Y."/>
            <person name="Wu D."/>
            <person name="Bushley K.E."/>
            <person name="Ohm R.A."/>
            <person name="Otillar R."/>
            <person name="Martin J."/>
            <person name="Schackwitz W."/>
            <person name="Grimwood J."/>
            <person name="MohdZainudin N."/>
            <person name="Xue C."/>
            <person name="Wang R."/>
            <person name="Manning V.A."/>
            <person name="Dhillon B."/>
            <person name="Tu Z.J."/>
            <person name="Steffenson B.J."/>
            <person name="Salamov A."/>
            <person name="Sun H."/>
            <person name="Lowry S."/>
            <person name="LaButti K."/>
            <person name="Han J."/>
            <person name="Copeland A."/>
            <person name="Lindquist E."/>
            <person name="Barry K."/>
            <person name="Schmutz J."/>
            <person name="Baker S.E."/>
            <person name="Ciuffetti L.M."/>
            <person name="Grigoriev I.V."/>
            <person name="Zhong S."/>
            <person name="Turgeon B.G."/>
        </authorList>
    </citation>
    <scope>NUCLEOTIDE SEQUENCE [LARGE SCALE GENOMIC DNA]</scope>
    <source>
        <strain evidence="1 2">ATCC 44560</strain>
    </source>
</reference>
<proteinExistence type="predicted"/>
<gene>
    <name evidence="1" type="ORF">COCMIDRAFT_104944</name>
</gene>
<dbReference type="RefSeq" id="XP_007691591.1">
    <property type="nucleotide sequence ID" value="XM_007693401.1"/>
</dbReference>
<organism evidence="1 2">
    <name type="scientific">Bipolaris oryzae ATCC 44560</name>
    <dbReference type="NCBI Taxonomy" id="930090"/>
    <lineage>
        <taxon>Eukaryota</taxon>
        <taxon>Fungi</taxon>
        <taxon>Dikarya</taxon>
        <taxon>Ascomycota</taxon>
        <taxon>Pezizomycotina</taxon>
        <taxon>Dothideomycetes</taxon>
        <taxon>Pleosporomycetidae</taxon>
        <taxon>Pleosporales</taxon>
        <taxon>Pleosporineae</taxon>
        <taxon>Pleosporaceae</taxon>
        <taxon>Bipolaris</taxon>
    </lineage>
</organism>
<evidence type="ECO:0000313" key="1">
    <source>
        <dbReference type="EMBL" id="EUC41910.1"/>
    </source>
</evidence>
<dbReference type="GeneID" id="19118609"/>
<keyword evidence="2" id="KW-1185">Reference proteome</keyword>
<dbReference type="HOGENOM" id="CLU_2960385_0_0_1"/>
<sequence>MRLFAVNAFPSQYDDVYPSPNSLPKNFQKENKPVIPQKKHLNRVANHGTLTLLFISLQN</sequence>
<dbReference type="Proteomes" id="UP000054032">
    <property type="component" value="Unassembled WGS sequence"/>
</dbReference>
<evidence type="ECO:0000313" key="2">
    <source>
        <dbReference type="Proteomes" id="UP000054032"/>
    </source>
</evidence>
<protein>
    <submittedName>
        <fullName evidence="1">Uncharacterized protein</fullName>
    </submittedName>
</protein>
<name>W6YWH4_COCMI</name>